<name>A0A6J7MB66_9ZZZZ</name>
<proteinExistence type="predicted"/>
<evidence type="ECO:0000313" key="2">
    <source>
        <dbReference type="EMBL" id="CAB4977005.1"/>
    </source>
</evidence>
<organism evidence="2">
    <name type="scientific">freshwater metagenome</name>
    <dbReference type="NCBI Taxonomy" id="449393"/>
    <lineage>
        <taxon>unclassified sequences</taxon>
        <taxon>metagenomes</taxon>
        <taxon>ecological metagenomes</taxon>
    </lineage>
</organism>
<feature type="region of interest" description="Disordered" evidence="1">
    <location>
        <begin position="126"/>
        <end position="154"/>
    </location>
</feature>
<dbReference type="EMBL" id="CAFBOK010000038">
    <property type="protein sequence ID" value="CAB4977005.1"/>
    <property type="molecule type" value="Genomic_DNA"/>
</dbReference>
<reference evidence="2" key="1">
    <citation type="submission" date="2020-05" db="EMBL/GenBank/DDBJ databases">
        <authorList>
            <person name="Chiriac C."/>
            <person name="Salcher M."/>
            <person name="Ghai R."/>
            <person name="Kavagutti S V."/>
        </authorList>
    </citation>
    <scope>NUCLEOTIDE SEQUENCE</scope>
</reference>
<evidence type="ECO:0000256" key="1">
    <source>
        <dbReference type="SAM" id="MobiDB-lite"/>
    </source>
</evidence>
<dbReference type="AlphaFoldDB" id="A0A6J7MB66"/>
<sequence length="211" mass="22800">MNAIASERIEIDRESRDKGLAFTGLHFRNPSEMQRRAAHHLDVVMTLANLATSGLANHSKCIDEDVLEIGPITQLLTELDGPVSECFIGQSFDFRLEGIDLGNETFNGPYLLAFAGAQNLVEDAHENDESTDAFLRSRSEEGEDSVRSPLPTHSHDIVRSGVAAKANPRTVAAPASRRTLAAAAMVDPVVTTSSTTTTTCGTRPRAAKWTP</sequence>
<gene>
    <name evidence="2" type="ORF">UFOPK3927_00481</name>
</gene>
<feature type="compositionally biased region" description="Basic and acidic residues" evidence="1">
    <location>
        <begin position="135"/>
        <end position="146"/>
    </location>
</feature>
<accession>A0A6J7MB66</accession>
<protein>
    <submittedName>
        <fullName evidence="2">Unannotated protein</fullName>
    </submittedName>
</protein>